<evidence type="ECO:0000313" key="2">
    <source>
        <dbReference type="Proteomes" id="UP001054821"/>
    </source>
</evidence>
<gene>
    <name evidence="1" type="ORF">L3X38_033568</name>
</gene>
<dbReference type="EMBL" id="JAJFAZ020000006">
    <property type="protein sequence ID" value="KAI5324495.1"/>
    <property type="molecule type" value="Genomic_DNA"/>
</dbReference>
<dbReference type="Proteomes" id="UP001054821">
    <property type="component" value="Chromosome 6"/>
</dbReference>
<keyword evidence="2" id="KW-1185">Reference proteome</keyword>
<comment type="caution">
    <text evidence="1">The sequence shown here is derived from an EMBL/GenBank/DDBJ whole genome shotgun (WGS) entry which is preliminary data.</text>
</comment>
<accession>A0AAD4VG66</accession>
<dbReference type="AlphaFoldDB" id="A0AAD4VG66"/>
<sequence length="81" mass="8503">MRLEIEVDRVLLGGIVGDLDRVLATGIVGDLGRVLEVGTVEAAAGIGVKDLQPRFGWTEFGSRDFQSGFGGASRPGFGARI</sequence>
<proteinExistence type="predicted"/>
<evidence type="ECO:0000313" key="1">
    <source>
        <dbReference type="EMBL" id="KAI5324495.1"/>
    </source>
</evidence>
<reference evidence="1 2" key="1">
    <citation type="journal article" date="2022" name="G3 (Bethesda)">
        <title>Whole-genome sequence and methylome profiling of the almond [Prunus dulcis (Mill.) D.A. Webb] cultivar 'Nonpareil'.</title>
        <authorList>
            <person name="D'Amico-Willman K.M."/>
            <person name="Ouma W.Z."/>
            <person name="Meulia T."/>
            <person name="Sideli G.M."/>
            <person name="Gradziel T.M."/>
            <person name="Fresnedo-Ramirez J."/>
        </authorList>
    </citation>
    <scope>NUCLEOTIDE SEQUENCE [LARGE SCALE GENOMIC DNA]</scope>
    <source>
        <strain evidence="1">Clone GOH B32 T37-40</strain>
    </source>
</reference>
<name>A0AAD4VG66_PRUDU</name>
<organism evidence="1 2">
    <name type="scientific">Prunus dulcis</name>
    <name type="common">Almond</name>
    <name type="synonym">Amygdalus dulcis</name>
    <dbReference type="NCBI Taxonomy" id="3755"/>
    <lineage>
        <taxon>Eukaryota</taxon>
        <taxon>Viridiplantae</taxon>
        <taxon>Streptophyta</taxon>
        <taxon>Embryophyta</taxon>
        <taxon>Tracheophyta</taxon>
        <taxon>Spermatophyta</taxon>
        <taxon>Magnoliopsida</taxon>
        <taxon>eudicotyledons</taxon>
        <taxon>Gunneridae</taxon>
        <taxon>Pentapetalae</taxon>
        <taxon>rosids</taxon>
        <taxon>fabids</taxon>
        <taxon>Rosales</taxon>
        <taxon>Rosaceae</taxon>
        <taxon>Amygdaloideae</taxon>
        <taxon>Amygdaleae</taxon>
        <taxon>Prunus</taxon>
    </lineage>
</organism>
<protein>
    <submittedName>
        <fullName evidence="1">Uncharacterized protein</fullName>
    </submittedName>
</protein>